<comment type="caution">
    <text evidence="1">The sequence shown here is derived from an EMBL/GenBank/DDBJ whole genome shotgun (WGS) entry which is preliminary data.</text>
</comment>
<proteinExistence type="predicted"/>
<evidence type="ECO:0000313" key="1">
    <source>
        <dbReference type="EMBL" id="KAJ8003804.1"/>
    </source>
</evidence>
<dbReference type="EMBL" id="CM055739">
    <property type="protein sequence ID" value="KAJ8003804.1"/>
    <property type="molecule type" value="Genomic_DNA"/>
</dbReference>
<evidence type="ECO:0000313" key="2">
    <source>
        <dbReference type="Proteomes" id="UP001157502"/>
    </source>
</evidence>
<dbReference type="Proteomes" id="UP001157502">
    <property type="component" value="Chromosome 12"/>
</dbReference>
<sequence>MALPSPCQLALPRGENNEMLCAQRPAEDPGIVRLARTCQPHRVARLLTEAWPVILLQWAVGLRRYPTEPGEKTHRASRNKEVLDVTMVQIQTGIGS</sequence>
<gene>
    <name evidence="1" type="ORF">DPEC_G00152210</name>
</gene>
<protein>
    <submittedName>
        <fullName evidence="1">Uncharacterized protein</fullName>
    </submittedName>
</protein>
<accession>A0ACC2GJH6</accession>
<keyword evidence="2" id="KW-1185">Reference proteome</keyword>
<organism evidence="1 2">
    <name type="scientific">Dallia pectoralis</name>
    <name type="common">Alaska blackfish</name>
    <dbReference type="NCBI Taxonomy" id="75939"/>
    <lineage>
        <taxon>Eukaryota</taxon>
        <taxon>Metazoa</taxon>
        <taxon>Chordata</taxon>
        <taxon>Craniata</taxon>
        <taxon>Vertebrata</taxon>
        <taxon>Euteleostomi</taxon>
        <taxon>Actinopterygii</taxon>
        <taxon>Neopterygii</taxon>
        <taxon>Teleostei</taxon>
        <taxon>Protacanthopterygii</taxon>
        <taxon>Esociformes</taxon>
        <taxon>Umbridae</taxon>
        <taxon>Dallia</taxon>
    </lineage>
</organism>
<name>A0ACC2GJH6_DALPE</name>
<reference evidence="1" key="1">
    <citation type="submission" date="2021-05" db="EMBL/GenBank/DDBJ databases">
        <authorList>
            <person name="Pan Q."/>
            <person name="Jouanno E."/>
            <person name="Zahm M."/>
            <person name="Klopp C."/>
            <person name="Cabau C."/>
            <person name="Louis A."/>
            <person name="Berthelot C."/>
            <person name="Parey E."/>
            <person name="Roest Crollius H."/>
            <person name="Montfort J."/>
            <person name="Robinson-Rechavi M."/>
            <person name="Bouchez O."/>
            <person name="Lampietro C."/>
            <person name="Lopez Roques C."/>
            <person name="Donnadieu C."/>
            <person name="Postlethwait J."/>
            <person name="Bobe J."/>
            <person name="Dillon D."/>
            <person name="Chandos A."/>
            <person name="von Hippel F."/>
            <person name="Guiguen Y."/>
        </authorList>
    </citation>
    <scope>NUCLEOTIDE SEQUENCE</scope>
    <source>
        <strain evidence="1">YG-Jan2019</strain>
    </source>
</reference>